<dbReference type="PANTHER" id="PTHR11089">
    <property type="entry name" value="GTP-BINDING PROTEIN-RELATED"/>
    <property type="match status" value="1"/>
</dbReference>
<dbReference type="PRINTS" id="PR00326">
    <property type="entry name" value="GTP1OBG"/>
</dbReference>
<dbReference type="EMBL" id="JAPXFL010000001">
    <property type="protein sequence ID" value="KAK9511438.1"/>
    <property type="molecule type" value="Genomic_DNA"/>
</dbReference>
<name>A0AAW1DQZ3_9HEMI</name>
<feature type="compositionally biased region" description="Basic residues" evidence="8">
    <location>
        <begin position="1"/>
        <end position="13"/>
    </location>
</feature>
<evidence type="ECO:0000256" key="1">
    <source>
        <dbReference type="ARBA" id="ARBA00004604"/>
    </source>
</evidence>
<dbReference type="CDD" id="cd01858">
    <property type="entry name" value="NGP_1"/>
    <property type="match status" value="1"/>
</dbReference>
<dbReference type="Gene3D" id="3.40.50.300">
    <property type="entry name" value="P-loop containing nucleotide triphosphate hydrolases"/>
    <property type="match status" value="1"/>
</dbReference>
<feature type="compositionally biased region" description="Low complexity" evidence="8">
    <location>
        <begin position="545"/>
        <end position="554"/>
    </location>
</feature>
<dbReference type="SUPFAM" id="SSF52540">
    <property type="entry name" value="P-loop containing nucleoside triphosphate hydrolases"/>
    <property type="match status" value="1"/>
</dbReference>
<dbReference type="GO" id="GO:0005730">
    <property type="term" value="C:nucleolus"/>
    <property type="evidence" value="ECO:0007669"/>
    <property type="project" value="UniProtKB-SubCell"/>
</dbReference>
<evidence type="ECO:0000313" key="10">
    <source>
        <dbReference type="EMBL" id="KAK9511437.1"/>
    </source>
</evidence>
<feature type="compositionally biased region" description="Basic residues" evidence="8">
    <location>
        <begin position="578"/>
        <end position="591"/>
    </location>
</feature>
<dbReference type="EMBL" id="JAPXFL010000001">
    <property type="protein sequence ID" value="KAK9511437.1"/>
    <property type="molecule type" value="Genomic_DNA"/>
</dbReference>
<dbReference type="InterPro" id="IPR012971">
    <property type="entry name" value="NOG2_N_dom"/>
</dbReference>
<comment type="caution">
    <text evidence="10">The sequence shown here is derived from an EMBL/GenBank/DDBJ whole genome shotgun (WGS) entry which is preliminary data.</text>
</comment>
<dbReference type="PANTHER" id="PTHR11089:SF9">
    <property type="entry name" value="NUCLEOLAR GTP-BINDING PROTEIN 2"/>
    <property type="match status" value="1"/>
</dbReference>
<feature type="region of interest" description="Disordered" evidence="8">
    <location>
        <begin position="1"/>
        <end position="39"/>
    </location>
</feature>
<comment type="subunit">
    <text evidence="6">Interacts with LYAR and RPL23A. Interacts with the nuclear importin-beta receptor and, at a lower extent, with importin-alpha.</text>
</comment>
<dbReference type="PROSITE" id="PS51721">
    <property type="entry name" value="G_CP"/>
    <property type="match status" value="1"/>
</dbReference>
<dbReference type="Pfam" id="PF08153">
    <property type="entry name" value="NGP1NT"/>
    <property type="match status" value="1"/>
</dbReference>
<evidence type="ECO:0000256" key="4">
    <source>
        <dbReference type="ARBA" id="ARBA00023242"/>
    </source>
</evidence>
<dbReference type="AlphaFoldDB" id="A0AAW1DQZ3"/>
<sequence>MAKTKQNVKKGPRKQGINKSCHSMNPDRPKDGLKGVAKPRTKSTINRLKMYKHFKAKRDRTGKVIIPAPFQSWVSSGTMARVEPNRKWFDNTRVVSQNALQKFQDEIGKSLKNPYDVIMKPSRLPVTLLNESSKQKRVHILDTEPFETTFGNKKLRKRPSLNAADENQLAEVIQETENSYSEEKDFNKIREDTGERDMVRDWIMNAGQSKRIWNELYKVIDSSDIVIMVLDARDPFGTRSKHVEEFLRNEKPHKHIVFVLNKVDLVPTWVTQRWVAILSTEYPTIAFHASLKHPFGKGALINLLRQFSKLHSERKQISVGIVGYPNVGKSSLVNALRSKKVCKVAPIAGETKVWQYVTLMRRIFLIDCPGVIHASVTNASETDTDKVLKGIVRVENVPSPEQYVTAVLERVQRDHLIRTYNITKWEDTDDFIRQFALKTGKLIKGGEPDVPNVSRMILNDWQRGKLPYYCPPPELPSKTEQQTNQLAAFDIQQDFSKIRVIPEFPGEENLLEAKEDKEDVEENSAVAVEDESGAVAGEEDEEESSSSSSSSSDDGLSDADQDEEEREKKPMKNMTSKERRRIIRQNRRHKVGSNFYERVNVKNRKR</sequence>
<evidence type="ECO:0000256" key="7">
    <source>
        <dbReference type="RuleBase" id="RU364023"/>
    </source>
</evidence>
<evidence type="ECO:0000256" key="8">
    <source>
        <dbReference type="SAM" id="MobiDB-lite"/>
    </source>
</evidence>
<evidence type="ECO:0000256" key="2">
    <source>
        <dbReference type="ARBA" id="ARBA00022741"/>
    </source>
</evidence>
<reference evidence="10 11" key="1">
    <citation type="submission" date="2022-12" db="EMBL/GenBank/DDBJ databases">
        <title>Chromosome-level genome assembly of true bugs.</title>
        <authorList>
            <person name="Ma L."/>
            <person name="Li H."/>
        </authorList>
    </citation>
    <scope>NUCLEOTIDE SEQUENCE [LARGE SCALE GENOMIC DNA]</scope>
    <source>
        <strain evidence="10">Lab_2022b</strain>
    </source>
</reference>
<feature type="compositionally biased region" description="Acidic residues" evidence="8">
    <location>
        <begin position="518"/>
        <end position="544"/>
    </location>
</feature>
<feature type="compositionally biased region" description="Acidic residues" evidence="8">
    <location>
        <begin position="555"/>
        <end position="565"/>
    </location>
</feature>
<evidence type="ECO:0000256" key="3">
    <source>
        <dbReference type="ARBA" id="ARBA00023134"/>
    </source>
</evidence>
<dbReference type="GO" id="GO:0005525">
    <property type="term" value="F:GTP binding"/>
    <property type="evidence" value="ECO:0007669"/>
    <property type="project" value="UniProtKB-KW"/>
</dbReference>
<evidence type="ECO:0000313" key="11">
    <source>
        <dbReference type="Proteomes" id="UP001461498"/>
    </source>
</evidence>
<dbReference type="FunFam" id="1.10.1580.10:FF:000001">
    <property type="entry name" value="Nucleolar GTP-binding protein 2"/>
    <property type="match status" value="1"/>
</dbReference>
<dbReference type="InterPro" id="IPR023179">
    <property type="entry name" value="GTP-bd_ortho_bundle_sf"/>
</dbReference>
<evidence type="ECO:0000256" key="6">
    <source>
        <dbReference type="ARBA" id="ARBA00065814"/>
    </source>
</evidence>
<evidence type="ECO:0000259" key="9">
    <source>
        <dbReference type="PROSITE" id="PS51721"/>
    </source>
</evidence>
<dbReference type="FunFam" id="3.40.50.300:FF:000559">
    <property type="entry name" value="Nuclear/nucleolar GTPase 2"/>
    <property type="match status" value="1"/>
</dbReference>
<dbReference type="Pfam" id="PF01926">
    <property type="entry name" value="MMR_HSR1"/>
    <property type="match status" value="1"/>
</dbReference>
<keyword evidence="4 7" id="KW-0539">Nucleus</keyword>
<keyword evidence="2 7" id="KW-0547">Nucleotide-binding</keyword>
<dbReference type="Proteomes" id="UP001461498">
    <property type="component" value="Unassembled WGS sequence"/>
</dbReference>
<comment type="function">
    <text evidence="5">GTPase that associates with pre-60S ribosomal subunits in the nucleolus and is required for their nuclear export and maturation. May promote cell proliferation possibly by increasing p53/TP53 protein levels, and consequently those of its downstream product CDKN1A/p21, and decreasing RPL23A protein levels.</text>
</comment>
<dbReference type="InterPro" id="IPR050755">
    <property type="entry name" value="TRAFAC_YlqF/YawG_RiboMat"/>
</dbReference>
<feature type="domain" description="CP-type G" evidence="9">
    <location>
        <begin position="213"/>
        <end position="374"/>
    </location>
</feature>
<dbReference type="InterPro" id="IPR027417">
    <property type="entry name" value="P-loop_NTPase"/>
</dbReference>
<dbReference type="InterPro" id="IPR030378">
    <property type="entry name" value="G_CP_dom"/>
</dbReference>
<dbReference type="InterPro" id="IPR024929">
    <property type="entry name" value="GNL2_CP_dom"/>
</dbReference>
<keyword evidence="3 7" id="KW-0342">GTP-binding</keyword>
<accession>A0AAW1DQZ3</accession>
<keyword evidence="11" id="KW-1185">Reference proteome</keyword>
<gene>
    <name evidence="10" type="ORF">O3M35_000094</name>
</gene>
<dbReference type="InterPro" id="IPR006073">
    <property type="entry name" value="GTP-bd"/>
</dbReference>
<protein>
    <recommendedName>
        <fullName evidence="7">Nucleolar GTP-binding protein 2</fullName>
    </recommendedName>
</protein>
<comment type="subcellular location">
    <subcellularLocation>
        <location evidence="1 7">Nucleus</location>
        <location evidence="1 7">Nucleolus</location>
    </subcellularLocation>
</comment>
<comment type="similarity">
    <text evidence="7">Belongs to the TRAFAC class YlqF/YawG GTPase family. NOG2 subfamily.</text>
</comment>
<organism evidence="10 11">
    <name type="scientific">Rhynocoris fuscipes</name>
    <dbReference type="NCBI Taxonomy" id="488301"/>
    <lineage>
        <taxon>Eukaryota</taxon>
        <taxon>Metazoa</taxon>
        <taxon>Ecdysozoa</taxon>
        <taxon>Arthropoda</taxon>
        <taxon>Hexapoda</taxon>
        <taxon>Insecta</taxon>
        <taxon>Pterygota</taxon>
        <taxon>Neoptera</taxon>
        <taxon>Paraneoptera</taxon>
        <taxon>Hemiptera</taxon>
        <taxon>Heteroptera</taxon>
        <taxon>Panheteroptera</taxon>
        <taxon>Cimicomorpha</taxon>
        <taxon>Reduviidae</taxon>
        <taxon>Harpactorinae</taxon>
        <taxon>Harpactorini</taxon>
        <taxon>Rhynocoris</taxon>
    </lineage>
</organism>
<evidence type="ECO:0000256" key="5">
    <source>
        <dbReference type="ARBA" id="ARBA00054763"/>
    </source>
</evidence>
<dbReference type="Gene3D" id="1.10.1580.10">
    <property type="match status" value="1"/>
</dbReference>
<proteinExistence type="inferred from homology"/>
<feature type="region of interest" description="Disordered" evidence="8">
    <location>
        <begin position="512"/>
        <end position="606"/>
    </location>
</feature>